<dbReference type="SUPFAM" id="SSF52540">
    <property type="entry name" value="P-loop containing nucleoside triphosphate hydrolases"/>
    <property type="match status" value="1"/>
</dbReference>
<dbReference type="EMBL" id="LAZR01006869">
    <property type="protein sequence ID" value="KKM89108.1"/>
    <property type="molecule type" value="Genomic_DNA"/>
</dbReference>
<evidence type="ECO:0000313" key="2">
    <source>
        <dbReference type="EMBL" id="KKM89108.1"/>
    </source>
</evidence>
<reference evidence="2" key="1">
    <citation type="journal article" date="2015" name="Nature">
        <title>Complex archaea that bridge the gap between prokaryotes and eukaryotes.</title>
        <authorList>
            <person name="Spang A."/>
            <person name="Saw J.H."/>
            <person name="Jorgensen S.L."/>
            <person name="Zaremba-Niedzwiedzka K."/>
            <person name="Martijn J."/>
            <person name="Lind A.E."/>
            <person name="van Eijk R."/>
            <person name="Schleper C."/>
            <person name="Guy L."/>
            <person name="Ettema T.J."/>
        </authorList>
    </citation>
    <scope>NUCLEOTIDE SEQUENCE</scope>
</reference>
<dbReference type="Pfam" id="PF13481">
    <property type="entry name" value="AAA_25"/>
    <property type="match status" value="1"/>
</dbReference>
<feature type="region of interest" description="Disordered" evidence="1">
    <location>
        <begin position="412"/>
        <end position="431"/>
    </location>
</feature>
<accession>A0A0F9L670</accession>
<gene>
    <name evidence="2" type="ORF">LCGC14_1252010</name>
</gene>
<comment type="caution">
    <text evidence="2">The sequence shown here is derived from an EMBL/GenBank/DDBJ whole genome shotgun (WGS) entry which is preliminary data.</text>
</comment>
<dbReference type="AlphaFoldDB" id="A0A0F9L670"/>
<protein>
    <submittedName>
        <fullName evidence="2">Uncharacterized protein</fullName>
    </submittedName>
</protein>
<dbReference type="InterPro" id="IPR027417">
    <property type="entry name" value="P-loop_NTPase"/>
</dbReference>
<evidence type="ECO:0000256" key="1">
    <source>
        <dbReference type="SAM" id="MobiDB-lite"/>
    </source>
</evidence>
<organism evidence="2">
    <name type="scientific">marine sediment metagenome</name>
    <dbReference type="NCBI Taxonomy" id="412755"/>
    <lineage>
        <taxon>unclassified sequences</taxon>
        <taxon>metagenomes</taxon>
        <taxon>ecological metagenomes</taxon>
    </lineage>
</organism>
<proteinExistence type="predicted"/>
<name>A0A0F9L670_9ZZZZ</name>
<sequence>MCADTPVVRSLQSRYGNCSSVEYYPEGDFLFSEEPLGKGRIKYRAAEVRRERTGWHGRVEIVYLGSCLAYSIFNLARVEERSRLAGSAHRYLNNHAPEGYEQEHLRYGLDQFCLGLPEAWMERHAPQVVTPDTINPPATLLLSPYIIQGGGTFLFGPPGSGKSYITLFLAVSVDAGCNAFWPCVQTPVIFVNLERSEASVRSRLAAVNKLLGLDPERPLRMLHARGKSLSDVLDPLRRSVADHGIGLTAVDSISRGGFGDLTENRGANTAIDGLNSLGSAWLGIGHSPRASDEHIFGSVHFDAGADLMVRCIATRSEDGLKTGVGLSITKNNDGPLDKQRCWALEFDHARMQKIRPAMPFEFPELEAKQVGSMKDALMAILRVEEEATATELEKATHFNRVNISKLLTSDGDFEKGSDRGRGQNYRIRDLP</sequence>
<dbReference type="Gene3D" id="3.40.50.300">
    <property type="entry name" value="P-loop containing nucleotide triphosphate hydrolases"/>
    <property type="match status" value="1"/>
</dbReference>